<dbReference type="RefSeq" id="WP_107532213.1">
    <property type="nucleotide sequence ID" value="NZ_PZEV01000026.1"/>
</dbReference>
<evidence type="ECO:0000313" key="4">
    <source>
        <dbReference type="Proteomes" id="UP000240717"/>
    </source>
</evidence>
<proteinExistence type="predicted"/>
<reference evidence="3 4" key="1">
    <citation type="journal article" date="2016" name="Front. Microbiol.">
        <title>Comprehensive Phylogenetic Analysis of Bovine Non-aureus Staphylococci Species Based on Whole-Genome Sequencing.</title>
        <authorList>
            <person name="Naushad S."/>
            <person name="Barkema H.W."/>
            <person name="Luby C."/>
            <person name="Condas L.A."/>
            <person name="Nobrega D.B."/>
            <person name="Carson D.A."/>
            <person name="De Buck J."/>
        </authorList>
    </citation>
    <scope>NUCLEOTIDE SEQUENCE [LARGE SCALE GENOMIC DNA]</scope>
    <source>
        <strain evidence="3 4">SNUC 2993</strain>
    </source>
</reference>
<feature type="chain" id="PRO_5015647964" evidence="2">
    <location>
        <begin position="22"/>
        <end position="296"/>
    </location>
</feature>
<name>A0A2T4PZH9_STAWA</name>
<dbReference type="InterPro" id="IPR048013">
    <property type="entry name" value="EMYY_lipop"/>
</dbReference>
<evidence type="ECO:0000256" key="1">
    <source>
        <dbReference type="SAM" id="Coils"/>
    </source>
</evidence>
<sequence>MKKIVLIPMIFLLIVALTACSNKTDSDLSHFESKLDEVNQKQDKLEKVMDEINLKELDHLSKTDTTDKNRKEFIKLQDDINEQLIPAFKDYEKSAKQLPAETHDVKVLKGKYLKTVKTKKKSIYDVKEFVDLCNDSIKDNEDILDYTKLFEKNRSQVEKKIKNASNQEDADQLTSKLESNNKDLKETAQKHLDTSSSNAKSAKKAIKNYISPLIEKQIKDINQTNISDKNVNDARKNAIEMYYSLQNYYDTRIDTIEVGEKISKINVEKLPKEGKDIDRKDKAFNSELKKVKQKSD</sequence>
<organism evidence="3 4">
    <name type="scientific">Staphylococcus warneri</name>
    <dbReference type="NCBI Taxonomy" id="1292"/>
    <lineage>
        <taxon>Bacteria</taxon>
        <taxon>Bacillati</taxon>
        <taxon>Bacillota</taxon>
        <taxon>Bacilli</taxon>
        <taxon>Bacillales</taxon>
        <taxon>Staphylococcaceae</taxon>
        <taxon>Staphylococcus</taxon>
    </lineage>
</organism>
<keyword evidence="1" id="KW-0175">Coiled coil</keyword>
<feature type="coiled-coil region" evidence="1">
    <location>
        <begin position="147"/>
        <end position="190"/>
    </location>
</feature>
<feature type="coiled-coil region" evidence="1">
    <location>
        <begin position="28"/>
        <end position="58"/>
    </location>
</feature>
<keyword evidence="2" id="KW-0732">Signal</keyword>
<evidence type="ECO:0000313" key="3">
    <source>
        <dbReference type="EMBL" id="PTI50575.1"/>
    </source>
</evidence>
<feature type="signal peptide" evidence="2">
    <location>
        <begin position="1"/>
        <end position="21"/>
    </location>
</feature>
<dbReference type="EMBL" id="PZEV01000026">
    <property type="protein sequence ID" value="PTI50575.1"/>
    <property type="molecule type" value="Genomic_DNA"/>
</dbReference>
<dbReference type="PROSITE" id="PS51257">
    <property type="entry name" value="PROKAR_LIPOPROTEIN"/>
    <property type="match status" value="1"/>
</dbReference>
<gene>
    <name evidence="3" type="ORF">BU085_08245</name>
</gene>
<dbReference type="AlphaFoldDB" id="A0A2T4PZH9"/>
<keyword evidence="3" id="KW-0449">Lipoprotein</keyword>
<comment type="caution">
    <text evidence="3">The sequence shown here is derived from an EMBL/GenBank/DDBJ whole genome shotgun (WGS) entry which is preliminary data.</text>
</comment>
<dbReference type="STRING" id="1194526.A284_09610"/>
<dbReference type="NCBIfam" id="NF033194">
    <property type="entry name" value="lipo_EMYY"/>
    <property type="match status" value="1"/>
</dbReference>
<evidence type="ECO:0000256" key="2">
    <source>
        <dbReference type="SAM" id="SignalP"/>
    </source>
</evidence>
<dbReference type="Proteomes" id="UP000240717">
    <property type="component" value="Unassembled WGS sequence"/>
</dbReference>
<protein>
    <submittedName>
        <fullName evidence="3">EMYY motif lipoprotein</fullName>
    </submittedName>
</protein>
<accession>A0A2T4PZH9</accession>